<keyword evidence="2" id="KW-1003">Cell membrane</keyword>
<feature type="transmembrane region" description="Helical" evidence="6">
    <location>
        <begin position="214"/>
        <end position="232"/>
    </location>
</feature>
<keyword evidence="3 6" id="KW-0812">Transmembrane</keyword>
<dbReference type="PANTHER" id="PTHR47089:SF1">
    <property type="entry name" value="GUANOSINE ABC TRANSPORTER PERMEASE PROTEIN NUPP"/>
    <property type="match status" value="1"/>
</dbReference>
<dbReference type="Proteomes" id="UP000515317">
    <property type="component" value="Chromosome"/>
</dbReference>
<feature type="transmembrane region" description="Helical" evidence="6">
    <location>
        <begin position="163"/>
        <end position="182"/>
    </location>
</feature>
<dbReference type="AlphaFoldDB" id="A0A6S6QRS1"/>
<evidence type="ECO:0000256" key="1">
    <source>
        <dbReference type="ARBA" id="ARBA00004651"/>
    </source>
</evidence>
<dbReference type="EMBL" id="AP023361">
    <property type="protein sequence ID" value="BCJ92316.1"/>
    <property type="molecule type" value="Genomic_DNA"/>
</dbReference>
<feature type="transmembrane region" description="Helical" evidence="6">
    <location>
        <begin position="128"/>
        <end position="151"/>
    </location>
</feature>
<evidence type="ECO:0000256" key="4">
    <source>
        <dbReference type="ARBA" id="ARBA00022989"/>
    </source>
</evidence>
<feature type="transmembrane region" description="Helical" evidence="6">
    <location>
        <begin position="343"/>
        <end position="360"/>
    </location>
</feature>
<dbReference type="KEGG" id="tso:IZ6_30510"/>
<dbReference type="CDD" id="cd06580">
    <property type="entry name" value="TM_PBP1_transp_TpRbsC_like"/>
    <property type="match status" value="1"/>
</dbReference>
<organism evidence="7 8">
    <name type="scientific">Terrihabitans soli</name>
    <dbReference type="NCBI Taxonomy" id="708113"/>
    <lineage>
        <taxon>Bacteria</taxon>
        <taxon>Pseudomonadati</taxon>
        <taxon>Pseudomonadota</taxon>
        <taxon>Alphaproteobacteria</taxon>
        <taxon>Hyphomicrobiales</taxon>
        <taxon>Terrihabitans</taxon>
    </lineage>
</organism>
<proteinExistence type="predicted"/>
<evidence type="ECO:0000256" key="6">
    <source>
        <dbReference type="SAM" id="Phobius"/>
    </source>
</evidence>
<dbReference type="GO" id="GO:0005886">
    <property type="term" value="C:plasma membrane"/>
    <property type="evidence" value="ECO:0007669"/>
    <property type="project" value="UniProtKB-SubCell"/>
</dbReference>
<dbReference type="RefSeq" id="WP_222875895.1">
    <property type="nucleotide sequence ID" value="NZ_AP023361.1"/>
</dbReference>
<evidence type="ECO:0000313" key="7">
    <source>
        <dbReference type="EMBL" id="BCJ92316.1"/>
    </source>
</evidence>
<keyword evidence="5 6" id="KW-0472">Membrane</keyword>
<gene>
    <name evidence="7" type="ORF">IZ6_30510</name>
</gene>
<dbReference type="InterPro" id="IPR001851">
    <property type="entry name" value="ABC_transp_permease"/>
</dbReference>
<protein>
    <submittedName>
        <fullName evidence="7">Sugar ABC transporter permease</fullName>
    </submittedName>
</protein>
<sequence>MTITLPAETVVAAPKAPEAPVDWSYPLRRLLETLLVPFCALLLAAGAFAIFLLALGSSPIEFASLIWRGAFGSWFSFQNTLQRAAPLMLTALCVALPAQLGLVVIGGEGAVVLGGLAAAVVGASLSSLYPPLVILGMAIAGAGFGALWIGLTGWLRAYRGINETIASLLLAYVAIAVFNHLVEGPLRDPASLNKPSTLPIGEANMLGSIPGTDIHPGLIFGIIICLGFWIMIQRTSFGFAWRVTGGNLRAALLQGLPANRLIVIACALGGACAGLAGMIEVAAVHGSANASLAAGYGYAGILIAFLARQSPLGIIPMAILLGGISAAGGLIQRRLGLPDATVLVLQGFIFVSILASETIYGRFRWFQPRGVA</sequence>
<evidence type="ECO:0000256" key="2">
    <source>
        <dbReference type="ARBA" id="ARBA00022475"/>
    </source>
</evidence>
<keyword evidence="8" id="KW-1185">Reference proteome</keyword>
<feature type="transmembrane region" description="Helical" evidence="6">
    <location>
        <begin position="89"/>
        <end position="122"/>
    </location>
</feature>
<evidence type="ECO:0000256" key="5">
    <source>
        <dbReference type="ARBA" id="ARBA00023136"/>
    </source>
</evidence>
<dbReference type="Pfam" id="PF02653">
    <property type="entry name" value="BPD_transp_2"/>
    <property type="match status" value="1"/>
</dbReference>
<comment type="subcellular location">
    <subcellularLocation>
        <location evidence="1">Cell membrane</location>
        <topology evidence="1">Multi-pass membrane protein</topology>
    </subcellularLocation>
</comment>
<feature type="transmembrane region" description="Helical" evidence="6">
    <location>
        <begin position="290"/>
        <end position="307"/>
    </location>
</feature>
<dbReference type="PANTHER" id="PTHR47089">
    <property type="entry name" value="ABC TRANSPORTER, PERMEASE PROTEIN"/>
    <property type="match status" value="1"/>
</dbReference>
<reference evidence="7 8" key="1">
    <citation type="submission" date="2020-08" db="EMBL/GenBank/DDBJ databases">
        <title>Genome sequence of Rhizobiales bacterium strain IZ6.</title>
        <authorList>
            <person name="Nakai R."/>
            <person name="Naganuma T."/>
        </authorList>
    </citation>
    <scope>NUCLEOTIDE SEQUENCE [LARGE SCALE GENOMIC DNA]</scope>
    <source>
        <strain evidence="7 8">IZ6</strain>
    </source>
</reference>
<evidence type="ECO:0000256" key="3">
    <source>
        <dbReference type="ARBA" id="ARBA00022692"/>
    </source>
</evidence>
<keyword evidence="4 6" id="KW-1133">Transmembrane helix</keyword>
<feature type="transmembrane region" description="Helical" evidence="6">
    <location>
        <begin position="34"/>
        <end position="54"/>
    </location>
</feature>
<accession>A0A6S6QRS1</accession>
<name>A0A6S6QRS1_9HYPH</name>
<feature type="transmembrane region" description="Helical" evidence="6">
    <location>
        <begin position="261"/>
        <end position="284"/>
    </location>
</feature>
<dbReference type="GO" id="GO:0022857">
    <property type="term" value="F:transmembrane transporter activity"/>
    <property type="evidence" value="ECO:0007669"/>
    <property type="project" value="InterPro"/>
</dbReference>
<feature type="transmembrane region" description="Helical" evidence="6">
    <location>
        <begin position="314"/>
        <end position="331"/>
    </location>
</feature>
<evidence type="ECO:0000313" key="8">
    <source>
        <dbReference type="Proteomes" id="UP000515317"/>
    </source>
</evidence>